<dbReference type="Gene3D" id="1.10.101.10">
    <property type="entry name" value="PGBD-like superfamily/PGBD"/>
    <property type="match status" value="2"/>
</dbReference>
<organism evidence="4 5">
    <name type="scientific">Sinobaca qinghaiensis</name>
    <dbReference type="NCBI Taxonomy" id="342944"/>
    <lineage>
        <taxon>Bacteria</taxon>
        <taxon>Bacillati</taxon>
        <taxon>Bacillota</taxon>
        <taxon>Bacilli</taxon>
        <taxon>Bacillales</taxon>
        <taxon>Sporolactobacillaceae</taxon>
        <taxon>Sinobaca</taxon>
    </lineage>
</organism>
<gene>
    <name evidence="4" type="ORF">ATL39_0101</name>
</gene>
<evidence type="ECO:0000259" key="2">
    <source>
        <dbReference type="Pfam" id="PF01471"/>
    </source>
</evidence>
<dbReference type="Proteomes" id="UP000285120">
    <property type="component" value="Unassembled WGS sequence"/>
</dbReference>
<dbReference type="InterPro" id="IPR036366">
    <property type="entry name" value="PGBDSf"/>
</dbReference>
<dbReference type="PANTHER" id="PTHR21666:SF270">
    <property type="entry name" value="MUREIN HYDROLASE ACTIVATOR ENVC"/>
    <property type="match status" value="1"/>
</dbReference>
<feature type="region of interest" description="Disordered" evidence="1">
    <location>
        <begin position="178"/>
        <end position="199"/>
    </location>
</feature>
<dbReference type="PANTHER" id="PTHR21666">
    <property type="entry name" value="PEPTIDASE-RELATED"/>
    <property type="match status" value="1"/>
</dbReference>
<sequence length="331" mass="33969">MLAAILLFTPTMADAALGDQTLRQGMRHSDVSELQRWLSSKGFQAGAADGIFGAQTGNALKSYQRSAGLGADGIAGPQTFSKMKVSASGSSSSNVTKAPAASAGSSTLYRVLRQGSRGNDVKTLQQSLNSKGFNSGTADGVFGARTTSAVRSFQSAAKLSVDGVAGARTFNALKGNIKASSSGNGTQVSGTTAPAPASSGFIVPASGRISSEFGSRNGSSHHGIDVAQGNRSNVSIAASASGTVTSARFMTGYGNTVIVSHTIGGRHFNTLYAHLKSFNVSPGQSVRQGQTIGIMGSTGRSSGPHLHFEIHEGSWNVSKSNVVNPRKYISF</sequence>
<feature type="domain" description="Peptidoglycan binding-like" evidence="2">
    <location>
        <begin position="27"/>
        <end position="83"/>
    </location>
</feature>
<dbReference type="Gene3D" id="2.70.70.10">
    <property type="entry name" value="Glucose Permease (Domain IIA)"/>
    <property type="match status" value="1"/>
</dbReference>
<dbReference type="CDD" id="cd12797">
    <property type="entry name" value="M23_peptidase"/>
    <property type="match status" value="1"/>
</dbReference>
<dbReference type="SUPFAM" id="SSF47090">
    <property type="entry name" value="PGBD-like"/>
    <property type="match status" value="2"/>
</dbReference>
<dbReference type="InterPro" id="IPR016047">
    <property type="entry name" value="M23ase_b-sheet_dom"/>
</dbReference>
<feature type="domain" description="M23ase beta-sheet core" evidence="3">
    <location>
        <begin position="220"/>
        <end position="316"/>
    </location>
</feature>
<reference evidence="4 5" key="1">
    <citation type="submission" date="2018-09" db="EMBL/GenBank/DDBJ databases">
        <title>Genomic Encyclopedia of Archaeal and Bacterial Type Strains, Phase II (KMG-II): from individual species to whole genera.</title>
        <authorList>
            <person name="Goeker M."/>
        </authorList>
    </citation>
    <scope>NUCLEOTIDE SEQUENCE [LARGE SCALE GENOMIC DNA]</scope>
    <source>
        <strain evidence="4 5">DSM 17008</strain>
    </source>
</reference>
<dbReference type="InterPro" id="IPR036365">
    <property type="entry name" value="PGBD-like_sf"/>
</dbReference>
<proteinExistence type="predicted"/>
<accession>A0A419V754</accession>
<dbReference type="AlphaFoldDB" id="A0A419V754"/>
<dbReference type="InterPro" id="IPR050570">
    <property type="entry name" value="Cell_wall_metabolism_enzyme"/>
</dbReference>
<evidence type="ECO:0000256" key="1">
    <source>
        <dbReference type="SAM" id="MobiDB-lite"/>
    </source>
</evidence>
<dbReference type="SUPFAM" id="SSF51261">
    <property type="entry name" value="Duplicated hybrid motif"/>
    <property type="match status" value="1"/>
</dbReference>
<dbReference type="GO" id="GO:0004222">
    <property type="term" value="F:metalloendopeptidase activity"/>
    <property type="evidence" value="ECO:0007669"/>
    <property type="project" value="TreeGrafter"/>
</dbReference>
<dbReference type="EMBL" id="RAPK01000006">
    <property type="protein sequence ID" value="RKD75891.1"/>
    <property type="molecule type" value="Genomic_DNA"/>
</dbReference>
<evidence type="ECO:0000313" key="4">
    <source>
        <dbReference type="EMBL" id="RKD75891.1"/>
    </source>
</evidence>
<dbReference type="Pfam" id="PF01551">
    <property type="entry name" value="Peptidase_M23"/>
    <property type="match status" value="1"/>
</dbReference>
<evidence type="ECO:0000259" key="3">
    <source>
        <dbReference type="Pfam" id="PF01551"/>
    </source>
</evidence>
<dbReference type="Pfam" id="PF01471">
    <property type="entry name" value="PG_binding_1"/>
    <property type="match status" value="2"/>
</dbReference>
<dbReference type="InterPro" id="IPR011055">
    <property type="entry name" value="Dup_hybrid_motif"/>
</dbReference>
<feature type="domain" description="Peptidoglycan binding-like" evidence="2">
    <location>
        <begin position="117"/>
        <end position="173"/>
    </location>
</feature>
<evidence type="ECO:0000313" key="5">
    <source>
        <dbReference type="Proteomes" id="UP000285120"/>
    </source>
</evidence>
<comment type="caution">
    <text evidence="4">The sequence shown here is derived from an EMBL/GenBank/DDBJ whole genome shotgun (WGS) entry which is preliminary data.</text>
</comment>
<keyword evidence="5" id="KW-1185">Reference proteome</keyword>
<name>A0A419V754_9BACL</name>
<feature type="compositionally biased region" description="Polar residues" evidence="1">
    <location>
        <begin position="178"/>
        <end position="192"/>
    </location>
</feature>
<protein>
    <submittedName>
        <fullName evidence="4">Putative peptidoglycan binding protein</fullName>
    </submittedName>
</protein>
<dbReference type="InterPro" id="IPR002477">
    <property type="entry name" value="Peptidoglycan-bd-like"/>
</dbReference>